<evidence type="ECO:0000313" key="7">
    <source>
        <dbReference type="EMBL" id="ADN33954.1"/>
    </source>
</evidence>
<dbReference type="GO" id="GO:0016405">
    <property type="term" value="F:CoA-ligase activity"/>
    <property type="evidence" value="ECO:0007669"/>
    <property type="project" value="TreeGrafter"/>
</dbReference>
<dbReference type="Pfam" id="PF00501">
    <property type="entry name" value="AMP-binding"/>
    <property type="match status" value="2"/>
</dbReference>
<dbReference type="FunFam" id="3.40.50.12780:FF:000003">
    <property type="entry name" value="Long-chain-fatty-acid--CoA ligase FadD"/>
    <property type="match status" value="2"/>
</dbReference>
<dbReference type="GO" id="GO:0005524">
    <property type="term" value="F:ATP binding"/>
    <property type="evidence" value="ECO:0007669"/>
    <property type="project" value="UniProtKB-KW"/>
</dbReference>
<dbReference type="EMBL" id="HM854778">
    <property type="protein sequence ID" value="ADN33954.1"/>
    <property type="molecule type" value="Genomic_DNA"/>
</dbReference>
<feature type="domain" description="AMP-dependent synthetase/ligase" evidence="5">
    <location>
        <begin position="51"/>
        <end position="408"/>
    </location>
</feature>
<dbReference type="FunFam" id="3.30.300.30:FF:000007">
    <property type="entry name" value="4-coumarate--CoA ligase 2"/>
    <property type="match status" value="1"/>
</dbReference>
<accession>E5GBV5</accession>
<dbReference type="Gene3D" id="3.30.300.30">
    <property type="match status" value="1"/>
</dbReference>
<evidence type="ECO:0000256" key="2">
    <source>
        <dbReference type="ARBA" id="ARBA00022598"/>
    </source>
</evidence>
<reference evidence="7" key="2">
    <citation type="journal article" date="2010" name="BMC Plant Biol.">
        <title>Sequencing of 6.7 Mb of the melon genome using a BAC pooling strategy.</title>
        <authorList>
            <person name="Gonzalez V.M."/>
            <person name="Benjak A."/>
            <person name="Henaff E.M."/>
            <person name="Mir G."/>
            <person name="Casacuberta J.M."/>
            <person name="Garcia-Mas J."/>
            <person name="Puigdomenech P."/>
        </authorList>
    </citation>
    <scope>NUCLEOTIDE SEQUENCE</scope>
    <source>
        <tissue evidence="7">Young leaves</tissue>
    </source>
</reference>
<dbReference type="PANTHER" id="PTHR24096">
    <property type="entry name" value="LONG-CHAIN-FATTY-ACID--COA LIGASE"/>
    <property type="match status" value="1"/>
</dbReference>
<reference evidence="7" key="1">
    <citation type="journal article" date="2010" name="BMC Genomics">
        <title>Generation of a BAC-based physical map of the melon genome.</title>
        <authorList>
            <person name="Gonzalez V.M."/>
            <person name="Garcia-Mas J."/>
            <person name="Arus P."/>
            <person name="Puigdomenech P."/>
        </authorList>
    </citation>
    <scope>NUCLEOTIDE SEQUENCE</scope>
    <source>
        <tissue evidence="7">Young leaves</tissue>
    </source>
</reference>
<dbReference type="InterPro" id="IPR042099">
    <property type="entry name" value="ANL_N_sf"/>
</dbReference>
<feature type="domain" description="AMP-binding enzyme C-terminal" evidence="6">
    <location>
        <begin position="951"/>
        <end position="1037"/>
    </location>
</feature>
<dbReference type="InterPro" id="IPR000873">
    <property type="entry name" value="AMP-dep_synth/lig_dom"/>
</dbReference>
<dbReference type="Pfam" id="PF13193">
    <property type="entry name" value="AMP-binding_C"/>
    <property type="match status" value="1"/>
</dbReference>
<evidence type="ECO:0000256" key="4">
    <source>
        <dbReference type="ARBA" id="ARBA00022840"/>
    </source>
</evidence>
<dbReference type="InterPro" id="IPR025110">
    <property type="entry name" value="AMP-bd_C"/>
</dbReference>
<keyword evidence="2 7" id="KW-0436">Ligase</keyword>
<comment type="similarity">
    <text evidence="1">Belongs to the ATP-dependent AMP-binding enzyme family.</text>
</comment>
<sequence length="1055" mass="114655">MATHSVDSRSGFCSQTKIYKSLRPPLSLPPLSQPLTVAGHALSVLRSSPPPPNTAALIDSDSGVSVSYALFLRQIRNLTSNLKALYSFSNGQVAFILSPTSLQIPVLYFALLSLGVVVSPANPISSESEIAHQVSLCKPVIAFAISSTASKIPRLPLGTVLIDSPEFLSLMNESNRSEGVNDGIFDLKINQNDSAAILYSSGTTGRVKGVLLSHRNLITAITGVQVLDKTPVDGEIEPHPVALSLLPLFHVFGFFMLFRSISEGNTLVLMRKFDFEKMLRAVEKYRVTYIPVSPPLVLAMAKSELAEKYDLSSLQILGCGGAPLGKEVIDKFHVKFPNVEIIQGYGLTESAGAASRTVGPEECSKASSVGRLSENMEAKIVDPSSGEALPPGHKGELWIRGPGIMKGYVGDERATAETLHPEGWLKTGDLCYFDSDGFLYIVDRLKELIKYKAYQLMWLDNPEAISTRLKSWILLQNSITFFEFTSMAARNSNFNAAPHSIDLRSGFCPLTKIFHSLRPPLSLPPLSQPLSVTQHAFSLLQSSSPPPNSTLLIDSNSGLHLSYAIFLRQIRNLASNLKSLTSLCNGHVAFILAPTSLQIPVLYFALLSLGVVLSPANPTSSVSEISHQIQLSKPVIAFATSSTASKLPTLRFGTVIIDSPHFLSMLTETNGSDGLTDIKIDQSDSAAILYSSGTTGRVKGVLLSHRNLIAVNSGPTAFQSEIHEGEMKPHPVALCLLPLFHVFGFVMLVRAISRGETLVLMERFEFEGMLRAVEKFRVIYIPVSPPLVVAMAKSDLVAKYDLSSLQILGCGGAPLGKEVIDKFHQKLPSVEIAQGYGLTESTAGAARTMEPEEISNTKSVGRLSGSMEAKIVDPASGEALLPNHKGELWLRGPTIMKGYVGDDKATTETLDPDGWLKTGDLCYFDSDGFLYIVDRLKELIKYKAYQVPPAELEHLLQSNPEIIDAAVIPYPDEEAGEIPMAYVVRKPGSNISEAQVIDFIAKQAMLHLSRNFQIVAPYKKIRRVSFIDAIPKSPAGKILRRELAKHALSHGSSKL</sequence>
<evidence type="ECO:0000259" key="5">
    <source>
        <dbReference type="Pfam" id="PF00501"/>
    </source>
</evidence>
<keyword evidence="3" id="KW-0547">Nucleotide-binding</keyword>
<dbReference type="PROSITE" id="PS00455">
    <property type="entry name" value="AMP_BINDING"/>
    <property type="match status" value="2"/>
</dbReference>
<dbReference type="InterPro" id="IPR045851">
    <property type="entry name" value="AMP-bd_C_sf"/>
</dbReference>
<dbReference type="AlphaFoldDB" id="E5GBV5"/>
<dbReference type="PANTHER" id="PTHR24096:SF251">
    <property type="entry name" value="4-COUMARATE--COA LIGASE-LIKE 9"/>
    <property type="match status" value="1"/>
</dbReference>
<organism evidence="7">
    <name type="scientific">Cucumis melo subsp. melo</name>
    <dbReference type="NCBI Taxonomy" id="412675"/>
    <lineage>
        <taxon>Eukaryota</taxon>
        <taxon>Viridiplantae</taxon>
        <taxon>Streptophyta</taxon>
        <taxon>Embryophyta</taxon>
        <taxon>Tracheophyta</taxon>
        <taxon>Spermatophyta</taxon>
        <taxon>Magnoliopsida</taxon>
        <taxon>eudicotyledons</taxon>
        <taxon>Gunneridae</taxon>
        <taxon>Pentapetalae</taxon>
        <taxon>rosids</taxon>
        <taxon>fabids</taxon>
        <taxon>Cucurbitales</taxon>
        <taxon>Cucurbitaceae</taxon>
        <taxon>Benincaseae</taxon>
        <taxon>Cucumis</taxon>
    </lineage>
</organism>
<dbReference type="Gene3D" id="3.40.50.12780">
    <property type="entry name" value="N-terminal domain of ligase-like"/>
    <property type="match status" value="2"/>
</dbReference>
<keyword evidence="4" id="KW-0067">ATP-binding</keyword>
<feature type="domain" description="AMP-dependent synthetase/ligase" evidence="5">
    <location>
        <begin position="546"/>
        <end position="899"/>
    </location>
</feature>
<evidence type="ECO:0000259" key="6">
    <source>
        <dbReference type="Pfam" id="PF13193"/>
    </source>
</evidence>
<dbReference type="InterPro" id="IPR020845">
    <property type="entry name" value="AMP-binding_CS"/>
</dbReference>
<proteinExistence type="inferred from homology"/>
<evidence type="ECO:0000256" key="1">
    <source>
        <dbReference type="ARBA" id="ARBA00006432"/>
    </source>
</evidence>
<dbReference type="CDD" id="cd05904">
    <property type="entry name" value="4CL"/>
    <property type="match status" value="1"/>
</dbReference>
<dbReference type="SUPFAM" id="SSF56801">
    <property type="entry name" value="Acetyl-CoA synthetase-like"/>
    <property type="match status" value="2"/>
</dbReference>
<protein>
    <submittedName>
        <fullName evidence="7">4-coumarate-CoA ligase</fullName>
    </submittedName>
</protein>
<name>E5GBV5_CUCME</name>
<evidence type="ECO:0000256" key="3">
    <source>
        <dbReference type="ARBA" id="ARBA00022741"/>
    </source>
</evidence>